<name>A0ABU5C491_9BACI</name>
<keyword evidence="1" id="KW-0285">Flavoprotein</keyword>
<dbReference type="EMBL" id="JAWDIP010000003">
    <property type="protein sequence ID" value="MDY0393532.1"/>
    <property type="molecule type" value="Genomic_DNA"/>
</dbReference>
<dbReference type="SUPFAM" id="SSF51905">
    <property type="entry name" value="FAD/NAD(P)-binding domain"/>
    <property type="match status" value="1"/>
</dbReference>
<evidence type="ECO:0000313" key="5">
    <source>
        <dbReference type="Proteomes" id="UP001281447"/>
    </source>
</evidence>
<dbReference type="InterPro" id="IPR003953">
    <property type="entry name" value="FAD-dep_OxRdtase_2_FAD-bd"/>
</dbReference>
<comment type="caution">
    <text evidence="4">The sequence shown here is derived from an EMBL/GenBank/DDBJ whole genome shotgun (WGS) entry which is preliminary data.</text>
</comment>
<keyword evidence="2" id="KW-0560">Oxidoreductase</keyword>
<evidence type="ECO:0000259" key="3">
    <source>
        <dbReference type="Pfam" id="PF00890"/>
    </source>
</evidence>
<keyword evidence="5" id="KW-1185">Reference proteome</keyword>
<reference evidence="4 5" key="1">
    <citation type="submission" date="2023-10" db="EMBL/GenBank/DDBJ databases">
        <title>Virgibacillus halophilus 5B73C genome.</title>
        <authorList>
            <person name="Miliotis G."/>
            <person name="Sengupta P."/>
            <person name="Hameed A."/>
            <person name="Chuvochina M."/>
            <person name="Mcdonagh F."/>
            <person name="Simpson A.C."/>
            <person name="Singh N.K."/>
            <person name="Rekha P.D."/>
            <person name="Raman K."/>
            <person name="Hugenholtz P."/>
            <person name="Venkateswaran K."/>
        </authorList>
    </citation>
    <scope>NUCLEOTIDE SEQUENCE [LARGE SCALE GENOMIC DNA]</scope>
    <source>
        <strain evidence="4 5">5B73C</strain>
    </source>
</reference>
<dbReference type="InterPro" id="IPR036188">
    <property type="entry name" value="FAD/NAD-bd_sf"/>
</dbReference>
<accession>A0ABU5C491</accession>
<feature type="domain" description="FAD-dependent oxidoreductase 2 FAD-binding" evidence="3">
    <location>
        <begin position="7"/>
        <end position="63"/>
    </location>
</feature>
<dbReference type="Gene3D" id="3.50.50.60">
    <property type="entry name" value="FAD/NAD(P)-binding domain"/>
    <property type="match status" value="1"/>
</dbReference>
<evidence type="ECO:0000313" key="4">
    <source>
        <dbReference type="EMBL" id="MDY0393532.1"/>
    </source>
</evidence>
<evidence type="ECO:0000256" key="1">
    <source>
        <dbReference type="ARBA" id="ARBA00022630"/>
    </source>
</evidence>
<dbReference type="Pfam" id="PF00890">
    <property type="entry name" value="FAD_binding_2"/>
    <property type="match status" value="1"/>
</dbReference>
<proteinExistence type="predicted"/>
<evidence type="ECO:0000256" key="2">
    <source>
        <dbReference type="ARBA" id="ARBA00023002"/>
    </source>
</evidence>
<protein>
    <submittedName>
        <fullName evidence="4">FAD-binding protein</fullName>
    </submittedName>
</protein>
<dbReference type="Proteomes" id="UP001281447">
    <property type="component" value="Unassembled WGS sequence"/>
</dbReference>
<organism evidence="4 5">
    <name type="scientific">Tigheibacillus halophilus</name>
    <dbReference type="NCBI Taxonomy" id="361280"/>
    <lineage>
        <taxon>Bacteria</taxon>
        <taxon>Bacillati</taxon>
        <taxon>Bacillota</taxon>
        <taxon>Bacilli</taxon>
        <taxon>Bacillales</taxon>
        <taxon>Bacillaceae</taxon>
        <taxon>Tigheibacillus</taxon>
    </lineage>
</organism>
<gene>
    <name evidence="4" type="ORF">RWE15_02640</name>
</gene>
<sequence>MGLKKIIHAKTVVLACGGFEADKEKRKKYLGKEWGNALVRGSEYNTGDGLEMALEIGAQPYGDWGELSRSHD</sequence>